<dbReference type="RefSeq" id="WP_099365993.1">
    <property type="nucleotide sequence ID" value="NZ_JAYLLN010000024.1"/>
</dbReference>
<evidence type="ECO:0000313" key="2">
    <source>
        <dbReference type="Proteomes" id="UP001363035"/>
    </source>
</evidence>
<gene>
    <name evidence="1" type="ORF">VJ786_10650</name>
</gene>
<sequence>MDTLTINTAEIDRRLNNFYYSNPTIDLSYIEKISSSTGIFQHASFNIPNYHHGYCIDDNCRALLLLMMAQKQENLGIEHPLFSSYLSFIFYAQNEDGSFKNFMSYDLRFLEDKGSEDSQGRTIWCLGYLLGNESFDHYWPVARGIFDRGIDQLLELKSARAISYALLGLLHYQERYPEDQHVLNLIQSLTKFLEVEFQMCATDEWPWFEEIISYDNAMIPLALFRAGKQLNNQELLIIAEKSFDFLDSILFRGDHLSLIGNENWLKKNGEVCTYGQQPIEIPGILWLYQEVYNIDPNPLYIDRIKRSFLWYLGLNDQRMSLFNAQDNSCYDGLESYGVNKNQGAESNISFWMSYLLIKEMIFKEGLISRMQTDI</sequence>
<dbReference type="Proteomes" id="UP001363035">
    <property type="component" value="Unassembled WGS sequence"/>
</dbReference>
<evidence type="ECO:0008006" key="3">
    <source>
        <dbReference type="Google" id="ProtNLM"/>
    </source>
</evidence>
<evidence type="ECO:0000313" key="1">
    <source>
        <dbReference type="EMBL" id="MEI5985360.1"/>
    </source>
</evidence>
<dbReference type="InterPro" id="IPR008928">
    <property type="entry name" value="6-hairpin_glycosidase_sf"/>
</dbReference>
<reference evidence="1 2" key="1">
    <citation type="submission" date="2024-01" db="EMBL/GenBank/DDBJ databases">
        <title>Sphingobacterium tenebrionis sp. nov., a novel endophyte isolated from tenebrio molitor intestines.</title>
        <authorList>
            <person name="Zhang C."/>
        </authorList>
    </citation>
    <scope>NUCLEOTIDE SEQUENCE [LARGE SCALE GENOMIC DNA]</scope>
    <source>
        <strain evidence="1 2">PU5-4</strain>
    </source>
</reference>
<keyword evidence="2" id="KW-1185">Reference proteome</keyword>
<accession>A0ABU8I6K4</accession>
<proteinExistence type="predicted"/>
<comment type="caution">
    <text evidence="1">The sequence shown here is derived from an EMBL/GenBank/DDBJ whole genome shotgun (WGS) entry which is preliminary data.</text>
</comment>
<name>A0ABU8I6K4_9SPHI</name>
<dbReference type="InterPro" id="IPR008930">
    <property type="entry name" value="Terpenoid_cyclase/PrenylTrfase"/>
</dbReference>
<organism evidence="1 2">
    <name type="scientific">Sphingobacterium tenebrionis</name>
    <dbReference type="NCBI Taxonomy" id="3111775"/>
    <lineage>
        <taxon>Bacteria</taxon>
        <taxon>Pseudomonadati</taxon>
        <taxon>Bacteroidota</taxon>
        <taxon>Sphingobacteriia</taxon>
        <taxon>Sphingobacteriales</taxon>
        <taxon>Sphingobacteriaceae</taxon>
        <taxon>Sphingobacterium</taxon>
    </lineage>
</organism>
<dbReference type="SUPFAM" id="SSF48239">
    <property type="entry name" value="Terpenoid cyclases/Protein prenyltransferases"/>
    <property type="match status" value="1"/>
</dbReference>
<dbReference type="SUPFAM" id="SSF48208">
    <property type="entry name" value="Six-hairpin glycosidases"/>
    <property type="match status" value="1"/>
</dbReference>
<dbReference type="EMBL" id="JAYLLN010000024">
    <property type="protein sequence ID" value="MEI5985360.1"/>
    <property type="molecule type" value="Genomic_DNA"/>
</dbReference>
<protein>
    <recommendedName>
        <fullName evidence="3">Glycosyltransferase</fullName>
    </recommendedName>
</protein>